<name>A0A2P5DWN5_PARAD</name>
<proteinExistence type="predicted"/>
<dbReference type="EMBL" id="JXTB01000012">
    <property type="protein sequence ID" value="PON77691.1"/>
    <property type="molecule type" value="Genomic_DNA"/>
</dbReference>
<gene>
    <name evidence="1" type="ORF">PanWU01x14_024470</name>
</gene>
<comment type="caution">
    <text evidence="1">The sequence shown here is derived from an EMBL/GenBank/DDBJ whole genome shotgun (WGS) entry which is preliminary data.</text>
</comment>
<evidence type="ECO:0000313" key="1">
    <source>
        <dbReference type="EMBL" id="PON77691.1"/>
    </source>
</evidence>
<sequence length="73" mass="8111">MSCYKSLGIRVISHCVKGLNGSLNRRQKNLLLQSLTILGIIQSFLPKTSKTKKPCRPRSCTLDKCYGNLAIMA</sequence>
<evidence type="ECO:0000313" key="2">
    <source>
        <dbReference type="Proteomes" id="UP000237105"/>
    </source>
</evidence>
<dbReference type="AlphaFoldDB" id="A0A2P5DWN5"/>
<reference evidence="2" key="1">
    <citation type="submission" date="2016-06" db="EMBL/GenBank/DDBJ databases">
        <title>Parallel loss of symbiosis genes in relatives of nitrogen-fixing non-legume Parasponia.</title>
        <authorList>
            <person name="Van Velzen R."/>
            <person name="Holmer R."/>
            <person name="Bu F."/>
            <person name="Rutten L."/>
            <person name="Van Zeijl A."/>
            <person name="Liu W."/>
            <person name="Santuari L."/>
            <person name="Cao Q."/>
            <person name="Sharma T."/>
            <person name="Shen D."/>
            <person name="Roswanjaya Y."/>
            <person name="Wardhani T."/>
            <person name="Kalhor M.S."/>
            <person name="Jansen J."/>
            <person name="Van den Hoogen J."/>
            <person name="Gungor B."/>
            <person name="Hartog M."/>
            <person name="Hontelez J."/>
            <person name="Verver J."/>
            <person name="Yang W.-C."/>
            <person name="Schijlen E."/>
            <person name="Repin R."/>
            <person name="Schilthuizen M."/>
            <person name="Schranz E."/>
            <person name="Heidstra R."/>
            <person name="Miyata K."/>
            <person name="Fedorova E."/>
            <person name="Kohlen W."/>
            <person name="Bisseling T."/>
            <person name="Smit S."/>
            <person name="Geurts R."/>
        </authorList>
    </citation>
    <scope>NUCLEOTIDE SEQUENCE [LARGE SCALE GENOMIC DNA]</scope>
    <source>
        <strain evidence="2">cv. WU1-14</strain>
    </source>
</reference>
<organism evidence="1 2">
    <name type="scientific">Parasponia andersonii</name>
    <name type="common">Sponia andersonii</name>
    <dbReference type="NCBI Taxonomy" id="3476"/>
    <lineage>
        <taxon>Eukaryota</taxon>
        <taxon>Viridiplantae</taxon>
        <taxon>Streptophyta</taxon>
        <taxon>Embryophyta</taxon>
        <taxon>Tracheophyta</taxon>
        <taxon>Spermatophyta</taxon>
        <taxon>Magnoliopsida</taxon>
        <taxon>eudicotyledons</taxon>
        <taxon>Gunneridae</taxon>
        <taxon>Pentapetalae</taxon>
        <taxon>rosids</taxon>
        <taxon>fabids</taxon>
        <taxon>Rosales</taxon>
        <taxon>Cannabaceae</taxon>
        <taxon>Parasponia</taxon>
    </lineage>
</organism>
<accession>A0A2P5DWN5</accession>
<keyword evidence="2" id="KW-1185">Reference proteome</keyword>
<protein>
    <submittedName>
        <fullName evidence="1">Uncharacterized protein</fullName>
    </submittedName>
</protein>
<dbReference type="Proteomes" id="UP000237105">
    <property type="component" value="Unassembled WGS sequence"/>
</dbReference>